<sequence>EGHRRRAAQRLGGRRHRGARGVVAGRNGLRQLRHRLRAQLGPRPRSRPPAGLLGARGPHAAPAGQPGRPGPVAAGGRGRAGLGRDRLRRPRRAVRPDLRGRDVGVRDRCRDRGGGDHRHPRAGAVLRSAGLRRHPLCRLPAVGAAGGAQAPRGRIRGPRAAHIGRPPAPGGVALRRRLRRLPGGHRDARRPVHRRPRRAGLRRSAALAARRSADRGERPALADGDARERRGAATPDRTRRAAGHRAVATRRDPARTGAGGRAAGRLPRPRLQAAPSPAARRGGHPRAVRLRRPGTRRPADPRALPARSGHRPRRLRRRGSARLDEAADGSSLAPALAVVRGRPRRRVRRLPAGPRAPAGAASREPRPPEGDTPGPSRRRGRDDRRVPAGGSPQPPARPAPRPVARPPAERVRVRPARSARPRAVPGSGQRRGAAVVHARPERPRPPHRGGPARLLRACGQLLLAPARAVHAAALGIAPVRRCCERRRPPASRSVIRSRERNHGAKREPRSLARRSASAMAAGSSAM</sequence>
<feature type="region of interest" description="Disordered" evidence="1">
    <location>
        <begin position="485"/>
        <end position="526"/>
    </location>
</feature>
<evidence type="ECO:0000313" key="2">
    <source>
        <dbReference type="EMBL" id="CAA9469628.1"/>
    </source>
</evidence>
<feature type="region of interest" description="Disordered" evidence="1">
    <location>
        <begin position="1"/>
        <end position="122"/>
    </location>
</feature>
<feature type="compositionally biased region" description="Basic and acidic residues" evidence="1">
    <location>
        <begin position="496"/>
        <end position="510"/>
    </location>
</feature>
<feature type="compositionally biased region" description="Low complexity" evidence="1">
    <location>
        <begin position="421"/>
        <end position="437"/>
    </location>
</feature>
<feature type="region of interest" description="Disordered" evidence="1">
    <location>
        <begin position="144"/>
        <end position="451"/>
    </location>
</feature>
<feature type="compositionally biased region" description="Low complexity" evidence="1">
    <location>
        <begin position="513"/>
        <end position="526"/>
    </location>
</feature>
<feature type="compositionally biased region" description="Basic and acidic residues" evidence="1">
    <location>
        <begin position="94"/>
        <end position="117"/>
    </location>
</feature>
<feature type="compositionally biased region" description="Basic residues" evidence="1">
    <location>
        <begin position="191"/>
        <end position="201"/>
    </location>
</feature>
<proteinExistence type="predicted"/>
<gene>
    <name evidence="2" type="ORF">AVDCRST_MAG38-1197</name>
</gene>
<accession>A0A6J4RBS0</accession>
<feature type="compositionally biased region" description="Low complexity" evidence="1">
    <location>
        <begin position="350"/>
        <end position="362"/>
    </location>
</feature>
<reference evidence="2" key="1">
    <citation type="submission" date="2020-02" db="EMBL/GenBank/DDBJ databases">
        <authorList>
            <person name="Meier V. D."/>
        </authorList>
    </citation>
    <scope>NUCLEOTIDE SEQUENCE</scope>
    <source>
        <strain evidence="2">AVDCRST_MAG38</strain>
    </source>
</reference>
<feature type="compositionally biased region" description="Basic residues" evidence="1">
    <location>
        <begin position="308"/>
        <end position="320"/>
    </location>
</feature>
<feature type="compositionally biased region" description="Basic residues" evidence="1">
    <location>
        <begin position="1"/>
        <end position="19"/>
    </location>
</feature>
<dbReference type="EMBL" id="CADCVJ010000077">
    <property type="protein sequence ID" value="CAA9469628.1"/>
    <property type="molecule type" value="Genomic_DNA"/>
</dbReference>
<organism evidence="2">
    <name type="scientific">uncultured Solirubrobacteraceae bacterium</name>
    <dbReference type="NCBI Taxonomy" id="1162706"/>
    <lineage>
        <taxon>Bacteria</taxon>
        <taxon>Bacillati</taxon>
        <taxon>Actinomycetota</taxon>
        <taxon>Thermoleophilia</taxon>
        <taxon>Solirubrobacterales</taxon>
        <taxon>Solirubrobacteraceae</taxon>
        <taxon>environmental samples</taxon>
    </lineage>
</organism>
<feature type="compositionally biased region" description="Basic residues" evidence="1">
    <location>
        <begin position="174"/>
        <end position="183"/>
    </location>
</feature>
<evidence type="ECO:0000256" key="1">
    <source>
        <dbReference type="SAM" id="MobiDB-lite"/>
    </source>
</evidence>
<feature type="compositionally biased region" description="Low complexity" evidence="1">
    <location>
        <begin position="48"/>
        <end position="72"/>
    </location>
</feature>
<feature type="compositionally biased region" description="Low complexity" evidence="1">
    <location>
        <begin position="20"/>
        <end position="30"/>
    </location>
</feature>
<feature type="non-terminal residue" evidence="2">
    <location>
        <position position="1"/>
    </location>
</feature>
<name>A0A6J4RBS0_9ACTN</name>
<feature type="compositionally biased region" description="Basic residues" evidence="1">
    <location>
        <begin position="281"/>
        <end position="295"/>
    </location>
</feature>
<feature type="compositionally biased region" description="Pro residues" evidence="1">
    <location>
        <begin position="392"/>
        <end position="405"/>
    </location>
</feature>
<protein>
    <submittedName>
        <fullName evidence="2">Uncharacterized protein</fullName>
    </submittedName>
</protein>
<feature type="non-terminal residue" evidence="2">
    <location>
        <position position="526"/>
    </location>
</feature>
<feature type="compositionally biased region" description="Basic and acidic residues" evidence="1">
    <location>
        <begin position="211"/>
        <end position="239"/>
    </location>
</feature>
<dbReference type="AlphaFoldDB" id="A0A6J4RBS0"/>
<feature type="compositionally biased region" description="Low complexity" evidence="1">
    <location>
        <begin position="263"/>
        <end position="280"/>
    </location>
</feature>